<reference evidence="1 2" key="2">
    <citation type="journal article" date="2021" name="Curr. Genet.">
        <title>Genetic response to nitrogen starvation in the aggressive Eucalyptus foliar pathogen Teratosphaeria destructans.</title>
        <authorList>
            <person name="Havenga M."/>
            <person name="Wingfield B.D."/>
            <person name="Wingfield M.J."/>
            <person name="Dreyer L.L."/>
            <person name="Roets F."/>
            <person name="Aylward J."/>
        </authorList>
    </citation>
    <scope>NUCLEOTIDE SEQUENCE [LARGE SCALE GENOMIC DNA]</scope>
    <source>
        <strain evidence="1">CMW44962</strain>
    </source>
</reference>
<accession>A0A9W7SQW5</accession>
<name>A0A9W7SQW5_9PEZI</name>
<reference evidence="1 2" key="1">
    <citation type="journal article" date="2018" name="IMA Fungus">
        <title>IMA Genome-F 10: Nine draft genome sequences of Claviceps purpurea s.lat., including C. arundinis, C. humidiphila, and C. cf. spartinae, pseudomolecules for the pitch canker pathogen Fusarium circinatum, draft genome of Davidsoniella eucalypti, Grosmannia galeiformis, Quambalaria eucalypti, and Teratosphaeria destructans.</title>
        <authorList>
            <person name="Wingfield B.D."/>
            <person name="Liu M."/>
            <person name="Nguyen H.D."/>
            <person name="Lane F.A."/>
            <person name="Morgan S.W."/>
            <person name="De Vos L."/>
            <person name="Wilken P.M."/>
            <person name="Duong T.A."/>
            <person name="Aylward J."/>
            <person name="Coetzee M.P."/>
            <person name="Dadej K."/>
            <person name="De Beer Z.W."/>
            <person name="Findlay W."/>
            <person name="Havenga M."/>
            <person name="Kolarik M."/>
            <person name="Menzies J.G."/>
            <person name="Naidoo K."/>
            <person name="Pochopski O."/>
            <person name="Shoukouhi P."/>
            <person name="Santana Q.C."/>
            <person name="Seifert K.A."/>
            <person name="Soal N."/>
            <person name="Steenkamp E.T."/>
            <person name="Tatham C.T."/>
            <person name="van der Nest M.A."/>
            <person name="Wingfield M.J."/>
        </authorList>
    </citation>
    <scope>NUCLEOTIDE SEQUENCE [LARGE SCALE GENOMIC DNA]</scope>
    <source>
        <strain evidence="1">CMW44962</strain>
    </source>
</reference>
<protein>
    <submittedName>
        <fullName evidence="1">Phosphotransferase family protein</fullName>
    </submittedName>
</protein>
<evidence type="ECO:0000313" key="1">
    <source>
        <dbReference type="EMBL" id="KAH9826908.1"/>
    </source>
</evidence>
<dbReference type="PANTHER" id="PTHR36091:SF1">
    <property type="entry name" value="ALTERED INHERITANCE OF MITOCHONDRIA PROTEIN 9, MITOCHONDRIAL"/>
    <property type="match status" value="1"/>
</dbReference>
<dbReference type="AlphaFoldDB" id="A0A9W7SQW5"/>
<dbReference type="InterPro" id="IPR051035">
    <property type="entry name" value="Mito_inheritance_9"/>
</dbReference>
<dbReference type="Proteomes" id="UP001138500">
    <property type="component" value="Unassembled WGS sequence"/>
</dbReference>
<comment type="caution">
    <text evidence="1">The sequence shown here is derived from an EMBL/GenBank/DDBJ whole genome shotgun (WGS) entry which is preliminary data.</text>
</comment>
<dbReference type="GO" id="GO:0005739">
    <property type="term" value="C:mitochondrion"/>
    <property type="evidence" value="ECO:0007669"/>
    <property type="project" value="TreeGrafter"/>
</dbReference>
<proteinExistence type="predicted"/>
<dbReference type="PANTHER" id="PTHR36091">
    <property type="entry name" value="ALTERED INHERITANCE OF MITOCHONDRIA PROTEIN 9, MITOCHONDRIAL"/>
    <property type="match status" value="1"/>
</dbReference>
<keyword evidence="2" id="KW-1185">Reference proteome</keyword>
<dbReference type="OrthoDB" id="2906425at2759"/>
<organism evidence="1 2">
    <name type="scientific">Teratosphaeria destructans</name>
    <dbReference type="NCBI Taxonomy" id="418781"/>
    <lineage>
        <taxon>Eukaryota</taxon>
        <taxon>Fungi</taxon>
        <taxon>Dikarya</taxon>
        <taxon>Ascomycota</taxon>
        <taxon>Pezizomycotina</taxon>
        <taxon>Dothideomycetes</taxon>
        <taxon>Dothideomycetidae</taxon>
        <taxon>Mycosphaerellales</taxon>
        <taxon>Teratosphaeriaceae</taxon>
        <taxon>Teratosphaeria</taxon>
    </lineage>
</organism>
<sequence>MNLIRCLFRLRQQKTVDWSQNADFFNFTRGRFVCREAEEMARRHIKFDMNELCRAAGAAVGRTCVGVEKCAEGMYSKAFLLTMDNDEQVVAKVPNPNAGPPHLTTASEVATMDFVRVPPSWCPNTD</sequence>
<dbReference type="EMBL" id="RIBY02001940">
    <property type="protein sequence ID" value="KAH9826908.1"/>
    <property type="molecule type" value="Genomic_DNA"/>
</dbReference>
<evidence type="ECO:0000313" key="2">
    <source>
        <dbReference type="Proteomes" id="UP001138500"/>
    </source>
</evidence>
<gene>
    <name evidence="1" type="ORF">Tdes44962_MAKER09910</name>
</gene>